<dbReference type="KEGG" id="puo:RZN69_03140"/>
<feature type="domain" description="NAD(P)-binding" evidence="1">
    <location>
        <begin position="7"/>
        <end position="108"/>
    </location>
</feature>
<gene>
    <name evidence="2" type="ORF">RZN69_03140</name>
</gene>
<dbReference type="SUPFAM" id="SSF55961">
    <property type="entry name" value="Bet v1-like"/>
    <property type="match status" value="1"/>
</dbReference>
<dbReference type="PANTHER" id="PTHR48079">
    <property type="entry name" value="PROTEIN YEEZ"/>
    <property type="match status" value="1"/>
</dbReference>
<dbReference type="GO" id="GO:0005737">
    <property type="term" value="C:cytoplasm"/>
    <property type="evidence" value="ECO:0007669"/>
    <property type="project" value="TreeGrafter"/>
</dbReference>
<evidence type="ECO:0000313" key="2">
    <source>
        <dbReference type="EMBL" id="WOO42068.1"/>
    </source>
</evidence>
<dbReference type="AlphaFoldDB" id="A0AAQ3QS64"/>
<organism evidence="2 3">
    <name type="scientific">Rubellicoccus peritrichatus</name>
    <dbReference type="NCBI Taxonomy" id="3080537"/>
    <lineage>
        <taxon>Bacteria</taxon>
        <taxon>Pseudomonadati</taxon>
        <taxon>Verrucomicrobiota</taxon>
        <taxon>Opitutia</taxon>
        <taxon>Puniceicoccales</taxon>
        <taxon>Cerasicoccaceae</taxon>
        <taxon>Rubellicoccus</taxon>
    </lineage>
</organism>
<dbReference type="Proteomes" id="UP001304300">
    <property type="component" value="Chromosome"/>
</dbReference>
<dbReference type="RefSeq" id="WP_317834552.1">
    <property type="nucleotide sequence ID" value="NZ_CP136920.1"/>
</dbReference>
<reference evidence="2 3" key="1">
    <citation type="submission" date="2023-10" db="EMBL/GenBank/DDBJ databases">
        <title>Rubellicoccus peritrichatus gen. nov., sp. nov., isolated from an algae of coral reef tank.</title>
        <authorList>
            <person name="Luo J."/>
        </authorList>
    </citation>
    <scope>NUCLEOTIDE SEQUENCE [LARGE SCALE GENOMIC DNA]</scope>
    <source>
        <strain evidence="2 3">CR14</strain>
    </source>
</reference>
<accession>A0AAQ3QS64</accession>
<dbReference type="SUPFAM" id="SSF51735">
    <property type="entry name" value="NAD(P)-binding Rossmann-fold domains"/>
    <property type="match status" value="1"/>
</dbReference>
<keyword evidence="3" id="KW-1185">Reference proteome</keyword>
<dbReference type="EMBL" id="CP136920">
    <property type="protein sequence ID" value="WOO42068.1"/>
    <property type="molecule type" value="Genomic_DNA"/>
</dbReference>
<dbReference type="PANTHER" id="PTHR48079:SF6">
    <property type="entry name" value="NAD(P)-BINDING DOMAIN-CONTAINING PROTEIN-RELATED"/>
    <property type="match status" value="1"/>
</dbReference>
<sequence>MRILVTGATGYIGGRMIPRLLGKGHSVAVLVRDPRRIEGRDWFHAVEVIVGDLLDRDGEWMQKLVGFDAAYYFVHSMSGGGDFQNLDVQAASNFCQAAKGIPHTIYLGGLLPKSDKVSRHLTSRAETGETLRQQLAVTEFRAGPIIGSGSASFEMVRYLTERLPIMVTPKWVANLVQPIAVRDVLAYLIAALDKEPLGVVEIGIPEPITFKEMMLGYASSRGLSRWIYPLPVLTPGLAARWVGFVTPIPNSLAVPLIEGVVHPVVADVARAQKLFPKIEPIGYDEAVEYALIKITHREVETRWSGALGSGSTYRLSDWEGTIREERTIHVKASPEATFRAFCSLGGERGWLAMDWAWKVRGWMDKLSGGPGLRRGRRDPVELLPGEPLDFWRVEEVRSPKILRLRAEMKVPGRAWLQWEAWEEGEGTRLVQCALFRPQGFPGVIYWYSLYLIHKYIFSAMVRGVAHIAESE</sequence>
<dbReference type="InterPro" id="IPR051783">
    <property type="entry name" value="NAD(P)-dependent_oxidoreduct"/>
</dbReference>
<evidence type="ECO:0000259" key="1">
    <source>
        <dbReference type="Pfam" id="PF13460"/>
    </source>
</evidence>
<dbReference type="Gene3D" id="3.40.50.720">
    <property type="entry name" value="NAD(P)-binding Rossmann-like Domain"/>
    <property type="match status" value="1"/>
</dbReference>
<dbReference type="GO" id="GO:0004029">
    <property type="term" value="F:aldehyde dehydrogenase (NAD+) activity"/>
    <property type="evidence" value="ECO:0007669"/>
    <property type="project" value="TreeGrafter"/>
</dbReference>
<dbReference type="Pfam" id="PF13460">
    <property type="entry name" value="NAD_binding_10"/>
    <property type="match status" value="1"/>
</dbReference>
<dbReference type="InterPro" id="IPR036291">
    <property type="entry name" value="NAD(P)-bd_dom_sf"/>
</dbReference>
<evidence type="ECO:0000313" key="3">
    <source>
        <dbReference type="Proteomes" id="UP001304300"/>
    </source>
</evidence>
<dbReference type="InterPro" id="IPR016040">
    <property type="entry name" value="NAD(P)-bd_dom"/>
</dbReference>
<name>A0AAQ3QS64_9BACT</name>
<protein>
    <submittedName>
        <fullName evidence="2">DUF2867 domain-containing protein</fullName>
    </submittedName>
</protein>
<proteinExistence type="predicted"/>
<dbReference type="Pfam" id="PF11066">
    <property type="entry name" value="DUF2867"/>
    <property type="match status" value="1"/>
</dbReference>
<dbReference type="InterPro" id="IPR021295">
    <property type="entry name" value="DUF2867"/>
</dbReference>